<gene>
    <name evidence="5" type="ORF">BC936DRAFT_149735</name>
</gene>
<dbReference type="InterPro" id="IPR015202">
    <property type="entry name" value="GO-like_E_set"/>
</dbReference>
<dbReference type="SUPFAM" id="SSF81296">
    <property type="entry name" value="E set domains"/>
    <property type="match status" value="1"/>
</dbReference>
<dbReference type="InterPro" id="IPR014756">
    <property type="entry name" value="Ig_E-set"/>
</dbReference>
<name>A0A433D093_9FUNG</name>
<evidence type="ECO:0000256" key="2">
    <source>
        <dbReference type="SAM" id="SignalP"/>
    </source>
</evidence>
<sequence length="682" mass="76738">MKLPTLILAGVLLSSTVAAEVSSGWSSPHVKRQFIPSVTDNHPVLEFARTGKLVQNGRVNWFDLMRACLSHRCFSHACRPIEVRMLCWSLNVIEYIDTLTSHLYRRRSAAIARLWSSTKLNGTRHASIRVSTLGPPSTITSTTITGRYTWIPTAFVPVAGFWGTVRWLARAVANEGCKIFILAIQNQRYAAVQYIIPSDFSNSQPISRPNQGRNYKALEGWHSIRMFKPCTNQTCEWSEFSTHQMGVNRWYPTAEQLPDGGLFIIGGSKKGAAVNREEINTPSYEFWPTRGPPVHMQFLVDTMPYNLYPFAYLLPSGHLWIFASRSSIIFDYEKNEIVRRLPDIPGNVRSYPLTGTAVMLPLMPENNYEVEVLVCGGAEGMRRKSRADDTCGRINLSKEDTKWEMDTFVFPRLMPDGVLLADGKILFVNGCQRGFAGYNGRNNDPQFTPVIYDPVKPLGQRWITGLVSSTIARMYHSVALLIPRQVSWLCITDQRWIASTIYDIQDGTVWIAGSGCIDPPNVTATPYPTEFRVEYFSPPYLFSTPRPLISNVPTSLYPAQRFTININLQSDSTPDVKVALINPGFSTHSLHMSQRYVGLESSLSEDGLNLEVVAPPNNNIFPPGPAWFYVTNNGVPAQGVQVMRIDDYNLWFLLFKVLWYGGINMLAVEVEVHGVVLCREES</sequence>
<dbReference type="Pfam" id="PF07250">
    <property type="entry name" value="Glyoxal_oxid_N"/>
    <property type="match status" value="1"/>
</dbReference>
<dbReference type="OrthoDB" id="2019572at2759"/>
<proteinExistence type="predicted"/>
<keyword evidence="6" id="KW-1185">Reference proteome</keyword>
<feature type="domain" description="Galactose oxidase-like Early set" evidence="4">
    <location>
        <begin position="546"/>
        <end position="643"/>
    </location>
</feature>
<feature type="chain" id="PRO_5019159039" evidence="2">
    <location>
        <begin position="20"/>
        <end position="682"/>
    </location>
</feature>
<dbReference type="InterPro" id="IPR013783">
    <property type="entry name" value="Ig-like_fold"/>
</dbReference>
<dbReference type="Pfam" id="PF09118">
    <property type="entry name" value="GO-like_E_set"/>
    <property type="match status" value="1"/>
</dbReference>
<accession>A0A433D093</accession>
<dbReference type="PANTHER" id="PTHR32208">
    <property type="entry name" value="SECRETED PROTEIN-RELATED"/>
    <property type="match status" value="1"/>
</dbReference>
<dbReference type="InterPro" id="IPR009880">
    <property type="entry name" value="Glyoxal_oxidase_N"/>
</dbReference>
<dbReference type="InterPro" id="IPR011043">
    <property type="entry name" value="Gal_Oxase/kelch_b-propeller"/>
</dbReference>
<dbReference type="InterPro" id="IPR037293">
    <property type="entry name" value="Gal_Oxidase_central_sf"/>
</dbReference>
<organism evidence="5 6">
    <name type="scientific">Jimgerdemannia flammicorona</name>
    <dbReference type="NCBI Taxonomy" id="994334"/>
    <lineage>
        <taxon>Eukaryota</taxon>
        <taxon>Fungi</taxon>
        <taxon>Fungi incertae sedis</taxon>
        <taxon>Mucoromycota</taxon>
        <taxon>Mucoromycotina</taxon>
        <taxon>Endogonomycetes</taxon>
        <taxon>Endogonales</taxon>
        <taxon>Endogonaceae</taxon>
        <taxon>Jimgerdemannia</taxon>
    </lineage>
</organism>
<dbReference type="SUPFAM" id="SSF50965">
    <property type="entry name" value="Galactose oxidase, central domain"/>
    <property type="match status" value="1"/>
</dbReference>
<dbReference type="CDD" id="cd02851">
    <property type="entry name" value="E_set_GO_C"/>
    <property type="match status" value="1"/>
</dbReference>
<feature type="domain" description="Glyoxal oxidase N-terminal" evidence="3">
    <location>
        <begin position="219"/>
        <end position="483"/>
    </location>
</feature>
<reference evidence="5 6" key="1">
    <citation type="journal article" date="2018" name="New Phytol.">
        <title>Phylogenomics of Endogonaceae and evolution of mycorrhizas within Mucoromycota.</title>
        <authorList>
            <person name="Chang Y."/>
            <person name="Desiro A."/>
            <person name="Na H."/>
            <person name="Sandor L."/>
            <person name="Lipzen A."/>
            <person name="Clum A."/>
            <person name="Barry K."/>
            <person name="Grigoriev I.V."/>
            <person name="Martin F.M."/>
            <person name="Stajich J.E."/>
            <person name="Smith M.E."/>
            <person name="Bonito G."/>
            <person name="Spatafora J.W."/>
        </authorList>
    </citation>
    <scope>NUCLEOTIDE SEQUENCE [LARGE SCALE GENOMIC DNA]</scope>
    <source>
        <strain evidence="5 6">GMNB39</strain>
    </source>
</reference>
<dbReference type="PANTHER" id="PTHR32208:SF21">
    <property type="entry name" value="LOW QUALITY PROTEIN: ALDEHYDE OXIDASE GLOX-LIKE"/>
    <property type="match status" value="1"/>
</dbReference>
<evidence type="ECO:0000259" key="3">
    <source>
        <dbReference type="Pfam" id="PF07250"/>
    </source>
</evidence>
<evidence type="ECO:0000259" key="4">
    <source>
        <dbReference type="Pfam" id="PF09118"/>
    </source>
</evidence>
<evidence type="ECO:0000256" key="1">
    <source>
        <dbReference type="ARBA" id="ARBA00022729"/>
    </source>
</evidence>
<dbReference type="Gene3D" id="2.60.40.10">
    <property type="entry name" value="Immunoglobulins"/>
    <property type="match status" value="1"/>
</dbReference>
<keyword evidence="1 2" id="KW-0732">Signal</keyword>
<dbReference type="Proteomes" id="UP000268093">
    <property type="component" value="Unassembled WGS sequence"/>
</dbReference>
<dbReference type="Gene3D" id="2.130.10.80">
    <property type="entry name" value="Galactose oxidase/kelch, beta-propeller"/>
    <property type="match status" value="2"/>
</dbReference>
<protein>
    <submittedName>
        <fullName evidence="5">Glyoxal oxidase N-terminus-domain-containing protein</fullName>
    </submittedName>
</protein>
<feature type="signal peptide" evidence="2">
    <location>
        <begin position="1"/>
        <end position="19"/>
    </location>
</feature>
<dbReference type="EMBL" id="RBNI01009302">
    <property type="protein sequence ID" value="RUP44231.1"/>
    <property type="molecule type" value="Genomic_DNA"/>
</dbReference>
<evidence type="ECO:0000313" key="6">
    <source>
        <dbReference type="Proteomes" id="UP000268093"/>
    </source>
</evidence>
<comment type="caution">
    <text evidence="5">The sequence shown here is derived from an EMBL/GenBank/DDBJ whole genome shotgun (WGS) entry which is preliminary data.</text>
</comment>
<dbReference type="AlphaFoldDB" id="A0A433D093"/>
<evidence type="ECO:0000313" key="5">
    <source>
        <dbReference type="EMBL" id="RUP44231.1"/>
    </source>
</evidence>